<dbReference type="PANTHER" id="PTHR24567:SF74">
    <property type="entry name" value="HTH-TYPE TRANSCRIPTIONAL REGULATOR ARCR"/>
    <property type="match status" value="1"/>
</dbReference>
<dbReference type="InterPro" id="IPR000595">
    <property type="entry name" value="cNMP-bd_dom"/>
</dbReference>
<dbReference type="Pfam" id="PF00027">
    <property type="entry name" value="cNMP_binding"/>
    <property type="match status" value="1"/>
</dbReference>
<dbReference type="PROSITE" id="PS50042">
    <property type="entry name" value="CNMP_BINDING_3"/>
    <property type="match status" value="1"/>
</dbReference>
<feature type="domain" description="Cyclic nucleotide-binding" evidence="1">
    <location>
        <begin position="7"/>
        <end position="76"/>
    </location>
</feature>
<dbReference type="InterPro" id="IPR014710">
    <property type="entry name" value="RmlC-like_jellyroll"/>
</dbReference>
<dbReference type="SUPFAM" id="SSF51206">
    <property type="entry name" value="cAMP-binding domain-like"/>
    <property type="match status" value="1"/>
</dbReference>
<dbReference type="Gene3D" id="2.60.120.10">
    <property type="entry name" value="Jelly Rolls"/>
    <property type="match status" value="1"/>
</dbReference>
<dbReference type="InterPro" id="IPR050397">
    <property type="entry name" value="Env_Response_Regulators"/>
</dbReference>
<reference evidence="2" key="1">
    <citation type="submission" date="2022-10" db="EMBL/GenBank/DDBJ databases">
        <title>The complete genomes of actinobacterial strains from the NBC collection.</title>
        <authorList>
            <person name="Joergensen T.S."/>
            <person name="Alvarez Arevalo M."/>
            <person name="Sterndorff E.B."/>
            <person name="Faurdal D."/>
            <person name="Vuksanovic O."/>
            <person name="Mourched A.-S."/>
            <person name="Charusanti P."/>
            <person name="Shaw S."/>
            <person name="Blin K."/>
            <person name="Weber T."/>
        </authorList>
    </citation>
    <scope>NUCLEOTIDE SEQUENCE</scope>
    <source>
        <strain evidence="2">NBC_00003</strain>
    </source>
</reference>
<proteinExistence type="predicted"/>
<dbReference type="EMBL" id="CP108318">
    <property type="protein sequence ID" value="WTW65878.1"/>
    <property type="molecule type" value="Genomic_DNA"/>
</dbReference>
<evidence type="ECO:0000313" key="2">
    <source>
        <dbReference type="EMBL" id="WTW65878.1"/>
    </source>
</evidence>
<dbReference type="SMART" id="SM00100">
    <property type="entry name" value="cNMP"/>
    <property type="match status" value="1"/>
</dbReference>
<dbReference type="GO" id="GO:0005829">
    <property type="term" value="C:cytosol"/>
    <property type="evidence" value="ECO:0007669"/>
    <property type="project" value="TreeGrafter"/>
</dbReference>
<dbReference type="GO" id="GO:0003700">
    <property type="term" value="F:DNA-binding transcription factor activity"/>
    <property type="evidence" value="ECO:0007669"/>
    <property type="project" value="TreeGrafter"/>
</dbReference>
<evidence type="ECO:0000259" key="1">
    <source>
        <dbReference type="PROSITE" id="PS50042"/>
    </source>
</evidence>
<gene>
    <name evidence="2" type="ORF">OG549_37510</name>
</gene>
<dbReference type="InterPro" id="IPR018490">
    <property type="entry name" value="cNMP-bd_dom_sf"/>
</dbReference>
<sequence length="155" mass="16824">MKGTRQLLDALPPEARERLLALSREVTFAAGTRIFSEGGHADRFWVVQSGRVELDVHVPGRKSPVVESLVPGNLVGWSWLFSPYTWQLGATAATEVHALEFDAVAVRALCEEDAVLGQALARGVAEVVGHRLRAARVRLLDLYGPYGSGNTLPLP</sequence>
<organism evidence="2">
    <name type="scientific">Streptomyces sp. NBC_00003</name>
    <dbReference type="NCBI Taxonomy" id="2903608"/>
    <lineage>
        <taxon>Bacteria</taxon>
        <taxon>Bacillati</taxon>
        <taxon>Actinomycetota</taxon>
        <taxon>Actinomycetes</taxon>
        <taxon>Kitasatosporales</taxon>
        <taxon>Streptomycetaceae</taxon>
        <taxon>Streptomyces</taxon>
    </lineage>
</organism>
<dbReference type="PANTHER" id="PTHR24567">
    <property type="entry name" value="CRP FAMILY TRANSCRIPTIONAL REGULATORY PROTEIN"/>
    <property type="match status" value="1"/>
</dbReference>
<dbReference type="CDD" id="cd00038">
    <property type="entry name" value="CAP_ED"/>
    <property type="match status" value="1"/>
</dbReference>
<dbReference type="AlphaFoldDB" id="A0AAU2VEF0"/>
<accession>A0AAU2VEF0</accession>
<name>A0AAU2VEF0_9ACTN</name>
<protein>
    <submittedName>
        <fullName evidence="2">Cyclic nucleotide-binding domain-containing protein</fullName>
    </submittedName>
</protein>